<evidence type="ECO:0000313" key="2">
    <source>
        <dbReference type="EMBL" id="MCA6073482.1"/>
    </source>
</evidence>
<feature type="transmembrane region" description="Helical" evidence="1">
    <location>
        <begin position="26"/>
        <end position="47"/>
    </location>
</feature>
<protein>
    <submittedName>
        <fullName evidence="2">Cell envelope integrity protein CreD</fullName>
    </submittedName>
</protein>
<keyword evidence="1" id="KW-0812">Transmembrane</keyword>
<comment type="caution">
    <text evidence="2">The sequence shown here is derived from an EMBL/GenBank/DDBJ whole genome shotgun (WGS) entry which is preliminary data.</text>
</comment>
<feature type="transmembrane region" description="Helical" evidence="1">
    <location>
        <begin position="339"/>
        <end position="358"/>
    </location>
</feature>
<keyword evidence="3" id="KW-1185">Reference proteome</keyword>
<evidence type="ECO:0000313" key="3">
    <source>
        <dbReference type="Proteomes" id="UP001139409"/>
    </source>
</evidence>
<proteinExistence type="predicted"/>
<dbReference type="NCBIfam" id="NF008712">
    <property type="entry name" value="PRK11715.1-1"/>
    <property type="match status" value="1"/>
</dbReference>
<sequence>MKTEEQQPSIFEKISTGIRNSISLKLILITILTLLLLIPMSMIRGIIAERAINRTETELEVSDKWARQQTVTGPILSIPVLYQRVVSEDEIVSYTKNLNILPNQLMIDGTVLPETLNRGIYDITVYSGELNISGDFTLARYRIDDENFAEIQWDNAFLTIGLSDLRGIRKSIPFQWNGSPVAIEPGSKIQNMISSGVTIPVSLNPEQLRYSFTGSLDIQGSENLSFVPLGNETRVSLESNWPDPSFMGSFLPDEREISQNGFTANWSVLQLNRNYPQKWFDDAYASEMHQSSFGVKLFNTLDDYQKSTRSAKYAVMTLALTFLIFFLTEVLNHRRIHPFQYTLVGLALSVFYVLLVSISEHLNFNIAYMISSLAIIAMITFYASYVFRSRKITLLLAMLLTAIYAFVFVTLQLADYALLIGSIGLAAILSATMFYTRNINWYKLSLGSQG</sequence>
<organism evidence="2 3">
    <name type="scientific">Fulvivirga sedimenti</name>
    <dbReference type="NCBI Taxonomy" id="2879465"/>
    <lineage>
        <taxon>Bacteria</taxon>
        <taxon>Pseudomonadati</taxon>
        <taxon>Bacteroidota</taxon>
        <taxon>Cytophagia</taxon>
        <taxon>Cytophagales</taxon>
        <taxon>Fulvivirgaceae</taxon>
        <taxon>Fulvivirga</taxon>
    </lineage>
</organism>
<dbReference type="GO" id="GO:0005886">
    <property type="term" value="C:plasma membrane"/>
    <property type="evidence" value="ECO:0007669"/>
    <property type="project" value="TreeGrafter"/>
</dbReference>
<dbReference type="PIRSF" id="PIRSF004548">
    <property type="entry name" value="CreD"/>
    <property type="match status" value="1"/>
</dbReference>
<dbReference type="InterPro" id="IPR010364">
    <property type="entry name" value="Uncharacterised_IM_CreD"/>
</dbReference>
<name>A0A9X1HMU4_9BACT</name>
<feature type="transmembrane region" description="Helical" evidence="1">
    <location>
        <begin position="392"/>
        <end position="411"/>
    </location>
</feature>
<dbReference type="PANTHER" id="PTHR30092:SF0">
    <property type="entry name" value="INNER MEMBRANE PROTEIN CRED"/>
    <property type="match status" value="1"/>
</dbReference>
<dbReference type="PANTHER" id="PTHR30092">
    <property type="entry name" value="INNER MEMBRANE PROTEIN CRED"/>
    <property type="match status" value="1"/>
</dbReference>
<accession>A0A9X1HMU4</accession>
<dbReference type="EMBL" id="JAIXNE010000001">
    <property type="protein sequence ID" value="MCA6073482.1"/>
    <property type="molecule type" value="Genomic_DNA"/>
</dbReference>
<gene>
    <name evidence="2" type="primary">creD</name>
    <name evidence="2" type="ORF">LDX50_01325</name>
</gene>
<dbReference type="Proteomes" id="UP001139409">
    <property type="component" value="Unassembled WGS sequence"/>
</dbReference>
<dbReference type="Pfam" id="PF06123">
    <property type="entry name" value="CreD"/>
    <property type="match status" value="1"/>
</dbReference>
<evidence type="ECO:0000256" key="1">
    <source>
        <dbReference type="SAM" id="Phobius"/>
    </source>
</evidence>
<dbReference type="RefSeq" id="WP_225696598.1">
    <property type="nucleotide sequence ID" value="NZ_JAIXNE010000001.1"/>
</dbReference>
<keyword evidence="1" id="KW-1133">Transmembrane helix</keyword>
<reference evidence="2" key="1">
    <citation type="submission" date="2021-09" db="EMBL/GenBank/DDBJ databases">
        <title>Fulvivirga sp. isolated from coastal sediment.</title>
        <authorList>
            <person name="Yu H."/>
        </authorList>
    </citation>
    <scope>NUCLEOTIDE SEQUENCE</scope>
    <source>
        <strain evidence="2">1062</strain>
    </source>
</reference>
<feature type="transmembrane region" description="Helical" evidence="1">
    <location>
        <begin position="313"/>
        <end position="332"/>
    </location>
</feature>
<feature type="transmembrane region" description="Helical" evidence="1">
    <location>
        <begin position="417"/>
        <end position="436"/>
    </location>
</feature>
<feature type="transmembrane region" description="Helical" evidence="1">
    <location>
        <begin position="364"/>
        <end position="385"/>
    </location>
</feature>
<keyword evidence="1" id="KW-0472">Membrane</keyword>
<dbReference type="AlphaFoldDB" id="A0A9X1HMU4"/>